<evidence type="ECO:0000313" key="1">
    <source>
        <dbReference type="EMBL" id="ASE33360.1"/>
    </source>
</evidence>
<accession>A0AAI8DGI3</accession>
<name>A0AAI8DGI3_MAMSC</name>
<protein>
    <submittedName>
        <fullName evidence="1">Uncharacterized protein</fullName>
    </submittedName>
</protein>
<dbReference type="Proteomes" id="UP000197058">
    <property type="component" value="Chromosome"/>
</dbReference>
<dbReference type="KEGG" id="sscu:CEP64_01725"/>
<dbReference type="AlphaFoldDB" id="A0AAI8DGI3"/>
<sequence length="70" mass="8267">MILLFNIVGMAWYSSIAVSGFFCGIRNMGVRVCFFVWRFVEYGPMGAKVYWVWCRVLLNMDVERCELKEK</sequence>
<proteinExistence type="predicted"/>
<reference evidence="2" key="1">
    <citation type="submission" date="2017-06" db="EMBL/GenBank/DDBJ databases">
        <title>FDA dAtabase for Regulatory Grade micrObial Sequences (FDA-ARGOS): Supporting development and validation of Infectious Disease Dx tests.</title>
        <authorList>
            <person name="Goldberg B."/>
            <person name="Campos J."/>
            <person name="Tallon L."/>
            <person name="Sadzewicz L."/>
            <person name="Sengamalay N."/>
            <person name="Ott S."/>
            <person name="Godinez A."/>
            <person name="Nagaraj S."/>
            <person name="Vavikolanu K."/>
            <person name="Nadendla S."/>
            <person name="George J."/>
            <person name="Geyer C."/>
            <person name="Sichtig H."/>
        </authorList>
    </citation>
    <scope>NUCLEOTIDE SEQUENCE [LARGE SCALE GENOMIC DNA]</scope>
    <source>
        <strain evidence="2">FDAARGOS_285</strain>
    </source>
</reference>
<organism evidence="1 2">
    <name type="scientific">Mammaliicoccus sciuri</name>
    <name type="common">Staphylococcus sciuri</name>
    <dbReference type="NCBI Taxonomy" id="1296"/>
    <lineage>
        <taxon>Bacteria</taxon>
        <taxon>Bacillati</taxon>
        <taxon>Bacillota</taxon>
        <taxon>Bacilli</taxon>
        <taxon>Bacillales</taxon>
        <taxon>Staphylococcaceae</taxon>
        <taxon>Mammaliicoccus</taxon>
    </lineage>
</organism>
<evidence type="ECO:0000313" key="2">
    <source>
        <dbReference type="Proteomes" id="UP000197058"/>
    </source>
</evidence>
<dbReference type="EMBL" id="CP022046">
    <property type="protein sequence ID" value="ASE33360.1"/>
    <property type="molecule type" value="Genomic_DNA"/>
</dbReference>
<gene>
    <name evidence="1" type="ORF">CEP64_01725</name>
</gene>